<evidence type="ECO:0000256" key="3">
    <source>
        <dbReference type="SAM" id="Phobius"/>
    </source>
</evidence>
<dbReference type="EMBL" id="KV423995">
    <property type="protein sequence ID" value="KZT55408.1"/>
    <property type="molecule type" value="Genomic_DNA"/>
</dbReference>
<protein>
    <recommendedName>
        <fullName evidence="4">Heparinase II/III-like C-terminal domain-containing protein</fullName>
    </recommendedName>
</protein>
<comment type="subcellular location">
    <subcellularLocation>
        <location evidence="1">Cell envelope</location>
    </subcellularLocation>
</comment>
<accession>A0A165ERZ3</accession>
<keyword evidence="3" id="KW-0472">Membrane</keyword>
<feature type="compositionally biased region" description="Gly residues" evidence="2">
    <location>
        <begin position="100"/>
        <end position="127"/>
    </location>
</feature>
<dbReference type="Pfam" id="PF07940">
    <property type="entry name" value="Hepar_II_III_C"/>
    <property type="match status" value="1"/>
</dbReference>
<keyword evidence="3" id="KW-0812">Transmembrane</keyword>
<evidence type="ECO:0000256" key="1">
    <source>
        <dbReference type="ARBA" id="ARBA00004196"/>
    </source>
</evidence>
<proteinExistence type="predicted"/>
<dbReference type="InParanoid" id="A0A165ERZ3"/>
<gene>
    <name evidence="5" type="ORF">CALCODRAFT_455529</name>
</gene>
<feature type="domain" description="Heparinase II/III-like C-terminal" evidence="4">
    <location>
        <begin position="556"/>
        <end position="748"/>
    </location>
</feature>
<dbReference type="Proteomes" id="UP000076842">
    <property type="component" value="Unassembled WGS sequence"/>
</dbReference>
<name>A0A165ERZ3_9BASI</name>
<evidence type="ECO:0000313" key="5">
    <source>
        <dbReference type="EMBL" id="KZT55408.1"/>
    </source>
</evidence>
<dbReference type="Gene3D" id="1.50.10.100">
    <property type="entry name" value="Chondroitin AC/alginate lyase"/>
    <property type="match status" value="1"/>
</dbReference>
<dbReference type="STRING" id="1353952.A0A165ERZ3"/>
<keyword evidence="3" id="KW-1133">Transmembrane helix</keyword>
<sequence length="827" mass="89572">MSRQYPYRNRTESYDSGMRPLSDIRYAQAAKSEPYLNQSSGFYDPQSARGAGRKTASSRKKWWWIGAILLLLCIAGAVVGGIVGSNAAKKNASTASAGSSGAGGSAGNGGSPISGGQGGPAGQGGVGRFAVGTDTYELPIYPTETNQAVYGAPTFVADASAAAAAGIPSTFPPDPWTPGASPSPTTTRPDRPRLIAPAYKWAALPDMVASDPYLFGWNETIFGNATFYYNEPLTNYSIDGGYSGSGVLDVARQVKVKVKSWAYAYRMTNDTQWVDRTWRELVNAAGNNTDNFFGEQGNNWNYYHFLDVGEFTAAFAIAYDWLYDVWQPSQRDAIMYSILDLGLSWGLQAYTNSTFQASNGWWNAVNGNWNCVCNGGLTLGALAILGDDPTGMAEQMLGYTVDNAKANCAMAPSTDGTWSETANYWYFGTTAHAEMTSSLITATGSDYGLLSTNPAFNETALFHIYVTGMTSLFNYGDHGPNKYSTTANGMLFYGSQFATPVYTLFQRDRFDAAEPWSMFWYDGSVAGGWWDGLPLDHYFDNGLDQWASMRSSWTDNTGTYVAIKSGNHTGHQTHGDLDAGDFVLDFMGQRFAGELGSGNYLSTGYFSSEGQASQRWLYYRKRTEGQNAVVVGEQNQNADAQPTASFGTTGEAQDYTTTYTVPDGSTAFFTTDLTSTYFNVTAYQRGVRLLNNRRQVLLQDDIVATASVQWRMHTNATITYADATNTTAILTLAGKVLHVSLLNIPTGTGATFQTLDPVRYADDPPLPPGEVDQPNPGVSVLSVSFADGGSYSIQVLFNPQWDDMAASDFVTPPSVPVSQWTLTSHNA</sequence>
<evidence type="ECO:0000259" key="4">
    <source>
        <dbReference type="Pfam" id="PF07940"/>
    </source>
</evidence>
<feature type="transmembrane region" description="Helical" evidence="3">
    <location>
        <begin position="62"/>
        <end position="83"/>
    </location>
</feature>
<dbReference type="PANTHER" id="PTHR38045:SF1">
    <property type="entry name" value="HEPARINASE II_III-LIKE PROTEIN"/>
    <property type="match status" value="1"/>
</dbReference>
<evidence type="ECO:0000256" key="2">
    <source>
        <dbReference type="SAM" id="MobiDB-lite"/>
    </source>
</evidence>
<dbReference type="SUPFAM" id="SSF48230">
    <property type="entry name" value="Chondroitin AC/alginate lyase"/>
    <property type="match status" value="1"/>
</dbReference>
<evidence type="ECO:0000313" key="6">
    <source>
        <dbReference type="Proteomes" id="UP000076842"/>
    </source>
</evidence>
<dbReference type="OrthoDB" id="3476529at2759"/>
<dbReference type="Gene3D" id="2.70.98.70">
    <property type="match status" value="1"/>
</dbReference>
<feature type="region of interest" description="Disordered" evidence="2">
    <location>
        <begin position="170"/>
        <end position="191"/>
    </location>
</feature>
<dbReference type="AlphaFoldDB" id="A0A165ERZ3"/>
<keyword evidence="6" id="KW-1185">Reference proteome</keyword>
<dbReference type="InterPro" id="IPR008929">
    <property type="entry name" value="Chondroitin_lyas"/>
</dbReference>
<organism evidence="5 6">
    <name type="scientific">Calocera cornea HHB12733</name>
    <dbReference type="NCBI Taxonomy" id="1353952"/>
    <lineage>
        <taxon>Eukaryota</taxon>
        <taxon>Fungi</taxon>
        <taxon>Dikarya</taxon>
        <taxon>Basidiomycota</taxon>
        <taxon>Agaricomycotina</taxon>
        <taxon>Dacrymycetes</taxon>
        <taxon>Dacrymycetales</taxon>
        <taxon>Dacrymycetaceae</taxon>
        <taxon>Calocera</taxon>
    </lineage>
</organism>
<reference evidence="5 6" key="1">
    <citation type="journal article" date="2016" name="Mol. Biol. Evol.">
        <title>Comparative Genomics of Early-Diverging Mushroom-Forming Fungi Provides Insights into the Origins of Lignocellulose Decay Capabilities.</title>
        <authorList>
            <person name="Nagy L.G."/>
            <person name="Riley R."/>
            <person name="Tritt A."/>
            <person name="Adam C."/>
            <person name="Daum C."/>
            <person name="Floudas D."/>
            <person name="Sun H."/>
            <person name="Yadav J.S."/>
            <person name="Pangilinan J."/>
            <person name="Larsson K.H."/>
            <person name="Matsuura K."/>
            <person name="Barry K."/>
            <person name="Labutti K."/>
            <person name="Kuo R."/>
            <person name="Ohm R.A."/>
            <person name="Bhattacharya S.S."/>
            <person name="Shirouzu T."/>
            <person name="Yoshinaga Y."/>
            <person name="Martin F.M."/>
            <person name="Grigoriev I.V."/>
            <person name="Hibbett D.S."/>
        </authorList>
    </citation>
    <scope>NUCLEOTIDE SEQUENCE [LARGE SCALE GENOMIC DNA]</scope>
    <source>
        <strain evidence="5 6">HHB12733</strain>
    </source>
</reference>
<dbReference type="InterPro" id="IPR012480">
    <property type="entry name" value="Hepar_II_III_C"/>
</dbReference>
<feature type="region of interest" description="Disordered" evidence="2">
    <location>
        <begin position="92"/>
        <end position="128"/>
    </location>
</feature>
<dbReference type="PANTHER" id="PTHR38045">
    <property type="entry name" value="CHROMOSOME 1, WHOLE GENOME SHOTGUN SEQUENCE"/>
    <property type="match status" value="1"/>
</dbReference>